<dbReference type="AlphaFoldDB" id="A0A543DVP0"/>
<dbReference type="Pfam" id="PF00528">
    <property type="entry name" value="BPD_transp_1"/>
    <property type="match status" value="1"/>
</dbReference>
<protein>
    <submittedName>
        <fullName evidence="9">Carbohydrate ABC transporter membrane protein 2 (CUT1 family)</fullName>
    </submittedName>
</protein>
<keyword evidence="6 7" id="KW-0472">Membrane</keyword>
<evidence type="ECO:0000256" key="1">
    <source>
        <dbReference type="ARBA" id="ARBA00004651"/>
    </source>
</evidence>
<dbReference type="Proteomes" id="UP000315677">
    <property type="component" value="Unassembled WGS sequence"/>
</dbReference>
<organism evidence="9 10">
    <name type="scientific">Pseudonocardia kunmingensis</name>
    <dbReference type="NCBI Taxonomy" id="630975"/>
    <lineage>
        <taxon>Bacteria</taxon>
        <taxon>Bacillati</taxon>
        <taxon>Actinomycetota</taxon>
        <taxon>Actinomycetes</taxon>
        <taxon>Pseudonocardiales</taxon>
        <taxon>Pseudonocardiaceae</taxon>
        <taxon>Pseudonocardia</taxon>
    </lineage>
</organism>
<evidence type="ECO:0000256" key="4">
    <source>
        <dbReference type="ARBA" id="ARBA00022692"/>
    </source>
</evidence>
<accession>A0A543DVP0</accession>
<comment type="similarity">
    <text evidence="7">Belongs to the binding-protein-dependent transport system permease family.</text>
</comment>
<feature type="domain" description="ABC transmembrane type-1" evidence="8">
    <location>
        <begin position="73"/>
        <end position="264"/>
    </location>
</feature>
<sequence length="279" mass="30343">MARTPTRRRRRTLTLVGLAVTVAYLFPVYWMVATSVKTQSAIFASPPQLVPLQPVLQAYRDTVLGNPAILRGFLNSLVVSTGTMLLTLVLAAPAAYALARLRLRFVGVAVLVLLVAQMLPTINLAVPLFLIFRKLHLVDTYPALILANTLFTLPLAIIILRPFFLGLPGEIEEAARIDGCGQLRTFWSVILPLTRPGLITVATISFVLTWGELVFGLTLTTKENMQPITVGLVSLVGQYGTRWNDLMAVATAVAIPIIVVFAVLQRQIVSGLTTGTGRD</sequence>
<evidence type="ECO:0000256" key="3">
    <source>
        <dbReference type="ARBA" id="ARBA00022475"/>
    </source>
</evidence>
<keyword evidence="3" id="KW-1003">Cell membrane</keyword>
<keyword evidence="4 7" id="KW-0812">Transmembrane</keyword>
<dbReference type="GO" id="GO:0005886">
    <property type="term" value="C:plasma membrane"/>
    <property type="evidence" value="ECO:0007669"/>
    <property type="project" value="UniProtKB-SubCell"/>
</dbReference>
<reference evidence="9 10" key="1">
    <citation type="submission" date="2019-06" db="EMBL/GenBank/DDBJ databases">
        <title>Sequencing the genomes of 1000 actinobacteria strains.</title>
        <authorList>
            <person name="Klenk H.-P."/>
        </authorList>
    </citation>
    <scope>NUCLEOTIDE SEQUENCE [LARGE SCALE GENOMIC DNA]</scope>
    <source>
        <strain evidence="9 10">DSM 45301</strain>
    </source>
</reference>
<dbReference type="PROSITE" id="PS50928">
    <property type="entry name" value="ABC_TM1"/>
    <property type="match status" value="1"/>
</dbReference>
<gene>
    <name evidence="9" type="ORF">FB558_0134</name>
</gene>
<comment type="caution">
    <text evidence="9">The sequence shown here is derived from an EMBL/GenBank/DDBJ whole genome shotgun (WGS) entry which is preliminary data.</text>
</comment>
<name>A0A543DVP0_9PSEU</name>
<feature type="transmembrane region" description="Helical" evidence="7">
    <location>
        <begin position="246"/>
        <end position="264"/>
    </location>
</feature>
<proteinExistence type="inferred from homology"/>
<dbReference type="Gene3D" id="1.10.3720.10">
    <property type="entry name" value="MetI-like"/>
    <property type="match status" value="1"/>
</dbReference>
<feature type="transmembrane region" description="Helical" evidence="7">
    <location>
        <begin position="105"/>
        <end position="132"/>
    </location>
</feature>
<keyword evidence="2 7" id="KW-0813">Transport</keyword>
<evidence type="ECO:0000256" key="2">
    <source>
        <dbReference type="ARBA" id="ARBA00022448"/>
    </source>
</evidence>
<dbReference type="PANTHER" id="PTHR32243">
    <property type="entry name" value="MALTOSE TRANSPORT SYSTEM PERMEASE-RELATED"/>
    <property type="match status" value="1"/>
</dbReference>
<feature type="transmembrane region" description="Helical" evidence="7">
    <location>
        <begin position="73"/>
        <end position="98"/>
    </location>
</feature>
<evidence type="ECO:0000256" key="5">
    <source>
        <dbReference type="ARBA" id="ARBA00022989"/>
    </source>
</evidence>
<evidence type="ECO:0000256" key="6">
    <source>
        <dbReference type="ARBA" id="ARBA00023136"/>
    </source>
</evidence>
<keyword evidence="5 7" id="KW-1133">Transmembrane helix</keyword>
<dbReference type="PANTHER" id="PTHR32243:SF18">
    <property type="entry name" value="INNER MEMBRANE ABC TRANSPORTER PERMEASE PROTEIN YCJP"/>
    <property type="match status" value="1"/>
</dbReference>
<dbReference type="CDD" id="cd06261">
    <property type="entry name" value="TM_PBP2"/>
    <property type="match status" value="1"/>
</dbReference>
<dbReference type="InterPro" id="IPR035906">
    <property type="entry name" value="MetI-like_sf"/>
</dbReference>
<feature type="transmembrane region" description="Helical" evidence="7">
    <location>
        <begin position="185"/>
        <end position="210"/>
    </location>
</feature>
<evidence type="ECO:0000259" key="8">
    <source>
        <dbReference type="PROSITE" id="PS50928"/>
    </source>
</evidence>
<evidence type="ECO:0000313" key="9">
    <source>
        <dbReference type="EMBL" id="TQM13398.1"/>
    </source>
</evidence>
<feature type="transmembrane region" description="Helical" evidence="7">
    <location>
        <begin position="144"/>
        <end position="164"/>
    </location>
</feature>
<dbReference type="SUPFAM" id="SSF161098">
    <property type="entry name" value="MetI-like"/>
    <property type="match status" value="1"/>
</dbReference>
<dbReference type="OrthoDB" id="9794684at2"/>
<dbReference type="EMBL" id="VFPA01000001">
    <property type="protein sequence ID" value="TQM13398.1"/>
    <property type="molecule type" value="Genomic_DNA"/>
</dbReference>
<dbReference type="InterPro" id="IPR050901">
    <property type="entry name" value="BP-dep_ABC_trans_perm"/>
</dbReference>
<evidence type="ECO:0000313" key="10">
    <source>
        <dbReference type="Proteomes" id="UP000315677"/>
    </source>
</evidence>
<dbReference type="RefSeq" id="WP_142047112.1">
    <property type="nucleotide sequence ID" value="NZ_VFPA01000001.1"/>
</dbReference>
<dbReference type="GO" id="GO:0055085">
    <property type="term" value="P:transmembrane transport"/>
    <property type="evidence" value="ECO:0007669"/>
    <property type="project" value="InterPro"/>
</dbReference>
<evidence type="ECO:0000256" key="7">
    <source>
        <dbReference type="RuleBase" id="RU363032"/>
    </source>
</evidence>
<dbReference type="InterPro" id="IPR000515">
    <property type="entry name" value="MetI-like"/>
</dbReference>
<keyword evidence="10" id="KW-1185">Reference proteome</keyword>
<comment type="subcellular location">
    <subcellularLocation>
        <location evidence="1 7">Cell membrane</location>
        <topology evidence="1 7">Multi-pass membrane protein</topology>
    </subcellularLocation>
</comment>
<feature type="transmembrane region" description="Helical" evidence="7">
    <location>
        <begin position="12"/>
        <end position="32"/>
    </location>
</feature>